<dbReference type="EMBL" id="KN833713">
    <property type="protein sequence ID" value="KIK24838.1"/>
    <property type="molecule type" value="Genomic_DNA"/>
</dbReference>
<dbReference type="HOGENOM" id="CLU_1890769_0_0_1"/>
<reference evidence="2" key="2">
    <citation type="submission" date="2015-01" db="EMBL/GenBank/DDBJ databases">
        <title>Evolutionary Origins and Diversification of the Mycorrhizal Mutualists.</title>
        <authorList>
            <consortium name="DOE Joint Genome Institute"/>
            <consortium name="Mycorrhizal Genomics Consortium"/>
            <person name="Kohler A."/>
            <person name="Kuo A."/>
            <person name="Nagy L.G."/>
            <person name="Floudas D."/>
            <person name="Copeland A."/>
            <person name="Barry K.W."/>
            <person name="Cichocki N."/>
            <person name="Veneault-Fourrey C."/>
            <person name="LaButti K."/>
            <person name="Lindquist E.A."/>
            <person name="Lipzen A."/>
            <person name="Lundell T."/>
            <person name="Morin E."/>
            <person name="Murat C."/>
            <person name="Riley R."/>
            <person name="Ohm R."/>
            <person name="Sun H."/>
            <person name="Tunlid A."/>
            <person name="Henrissat B."/>
            <person name="Grigoriev I.V."/>
            <person name="Hibbett D.S."/>
            <person name="Martin F."/>
        </authorList>
    </citation>
    <scope>NUCLEOTIDE SEQUENCE [LARGE SCALE GENOMIC DNA]</scope>
    <source>
        <strain evidence="2">441</strain>
    </source>
</reference>
<organism evidence="1 2">
    <name type="scientific">Pisolithus microcarpus 441</name>
    <dbReference type="NCBI Taxonomy" id="765257"/>
    <lineage>
        <taxon>Eukaryota</taxon>
        <taxon>Fungi</taxon>
        <taxon>Dikarya</taxon>
        <taxon>Basidiomycota</taxon>
        <taxon>Agaricomycotina</taxon>
        <taxon>Agaricomycetes</taxon>
        <taxon>Agaricomycetidae</taxon>
        <taxon>Boletales</taxon>
        <taxon>Sclerodermatineae</taxon>
        <taxon>Pisolithaceae</taxon>
        <taxon>Pisolithus</taxon>
    </lineage>
</organism>
<keyword evidence="2" id="KW-1185">Reference proteome</keyword>
<name>A0A0C9ZYM4_9AGAM</name>
<proteinExistence type="predicted"/>
<sequence>MVEYHGRESSRGQCHDCQCYVHVGQSDERYITSECALLPFLSPRLDLRLLETTRLCIGRIEYSQSRPLISSSASSDESLSIISISSVKSSLSFDAPGSSNSRCDRLFFVRRLYFGKRRLEGPATVSSSESLPSTI</sequence>
<accession>A0A0C9ZYM4</accession>
<dbReference type="AlphaFoldDB" id="A0A0C9ZYM4"/>
<dbReference type="Proteomes" id="UP000054018">
    <property type="component" value="Unassembled WGS sequence"/>
</dbReference>
<feature type="non-terminal residue" evidence="1">
    <location>
        <position position="135"/>
    </location>
</feature>
<evidence type="ECO:0000313" key="2">
    <source>
        <dbReference type="Proteomes" id="UP000054018"/>
    </source>
</evidence>
<reference evidence="1 2" key="1">
    <citation type="submission" date="2014-04" db="EMBL/GenBank/DDBJ databases">
        <authorList>
            <consortium name="DOE Joint Genome Institute"/>
            <person name="Kuo A."/>
            <person name="Kohler A."/>
            <person name="Costa M.D."/>
            <person name="Nagy L.G."/>
            <person name="Floudas D."/>
            <person name="Copeland A."/>
            <person name="Barry K.W."/>
            <person name="Cichocki N."/>
            <person name="Veneault-Fourrey C."/>
            <person name="LaButti K."/>
            <person name="Lindquist E.A."/>
            <person name="Lipzen A."/>
            <person name="Lundell T."/>
            <person name="Morin E."/>
            <person name="Murat C."/>
            <person name="Sun H."/>
            <person name="Tunlid A."/>
            <person name="Henrissat B."/>
            <person name="Grigoriev I.V."/>
            <person name="Hibbett D.S."/>
            <person name="Martin F."/>
            <person name="Nordberg H.P."/>
            <person name="Cantor M.N."/>
            <person name="Hua S.X."/>
        </authorList>
    </citation>
    <scope>NUCLEOTIDE SEQUENCE [LARGE SCALE GENOMIC DNA]</scope>
    <source>
        <strain evidence="1 2">441</strain>
    </source>
</reference>
<gene>
    <name evidence="1" type="ORF">PISMIDRAFT_677961</name>
</gene>
<evidence type="ECO:0000313" key="1">
    <source>
        <dbReference type="EMBL" id="KIK24838.1"/>
    </source>
</evidence>
<protein>
    <submittedName>
        <fullName evidence="1">Uncharacterized protein</fullName>
    </submittedName>
</protein>